<dbReference type="Pfam" id="PF00650">
    <property type="entry name" value="CRAL_TRIO"/>
    <property type="match status" value="1"/>
</dbReference>
<dbReference type="PANTHER" id="PTHR45657">
    <property type="entry name" value="CRAL-TRIO DOMAIN-CONTAINING PROTEIN YKL091C-RELATED"/>
    <property type="match status" value="1"/>
</dbReference>
<evidence type="ECO:0000256" key="1">
    <source>
        <dbReference type="SAM" id="MobiDB-lite"/>
    </source>
</evidence>
<feature type="compositionally biased region" description="Low complexity" evidence="1">
    <location>
        <begin position="83"/>
        <end position="95"/>
    </location>
</feature>
<dbReference type="InterPro" id="IPR001251">
    <property type="entry name" value="CRAL-TRIO_dom"/>
</dbReference>
<dbReference type="KEGG" id="ehx:EMIHUDRAFT_434740"/>
<dbReference type="GeneID" id="17273888"/>
<keyword evidence="4" id="KW-1185">Reference proteome</keyword>
<dbReference type="PaxDb" id="2903-EOD28343"/>
<evidence type="ECO:0000313" key="3">
    <source>
        <dbReference type="EnsemblProtists" id="EOD28343"/>
    </source>
</evidence>
<feature type="compositionally biased region" description="Low complexity" evidence="1">
    <location>
        <begin position="58"/>
        <end position="73"/>
    </location>
</feature>
<dbReference type="SUPFAM" id="SSF52087">
    <property type="entry name" value="CRAL/TRIO domain"/>
    <property type="match status" value="1"/>
</dbReference>
<dbReference type="CDD" id="cd00170">
    <property type="entry name" value="SEC14"/>
    <property type="match status" value="1"/>
</dbReference>
<proteinExistence type="predicted"/>
<feature type="region of interest" description="Disordered" evidence="1">
    <location>
        <begin position="125"/>
        <end position="262"/>
    </location>
</feature>
<dbReference type="PANTHER" id="PTHR45657:SF1">
    <property type="entry name" value="CRAL-TRIO DOMAIN-CONTAINING PROTEIN YKL091C-RELATED"/>
    <property type="match status" value="1"/>
</dbReference>
<feature type="domain" description="CRAL-TRIO" evidence="2">
    <location>
        <begin position="350"/>
        <end position="540"/>
    </location>
</feature>
<feature type="compositionally biased region" description="Basic and acidic residues" evidence="1">
    <location>
        <begin position="212"/>
        <end position="227"/>
    </location>
</feature>
<evidence type="ECO:0000313" key="4">
    <source>
        <dbReference type="Proteomes" id="UP000013827"/>
    </source>
</evidence>
<feature type="compositionally biased region" description="Basic and acidic residues" evidence="1">
    <location>
        <begin position="177"/>
        <end position="201"/>
    </location>
</feature>
<dbReference type="InterPro" id="IPR051026">
    <property type="entry name" value="PI/PC_transfer"/>
</dbReference>
<dbReference type="PROSITE" id="PS50191">
    <property type="entry name" value="CRAL_TRIO"/>
    <property type="match status" value="1"/>
</dbReference>
<feature type="compositionally biased region" description="Low complexity" evidence="1">
    <location>
        <begin position="160"/>
        <end position="171"/>
    </location>
</feature>
<accession>A0A0D3JXV8</accession>
<dbReference type="InterPro" id="IPR036865">
    <property type="entry name" value="CRAL-TRIO_dom_sf"/>
</dbReference>
<dbReference type="RefSeq" id="XP_005780772.1">
    <property type="nucleotide sequence ID" value="XM_005780715.1"/>
</dbReference>
<dbReference type="eggNOG" id="KOG1471">
    <property type="taxonomic scope" value="Eukaryota"/>
</dbReference>
<organism evidence="3 4">
    <name type="scientific">Emiliania huxleyi (strain CCMP1516)</name>
    <dbReference type="NCBI Taxonomy" id="280463"/>
    <lineage>
        <taxon>Eukaryota</taxon>
        <taxon>Haptista</taxon>
        <taxon>Haptophyta</taxon>
        <taxon>Prymnesiophyceae</taxon>
        <taxon>Isochrysidales</taxon>
        <taxon>Noelaerhabdaceae</taxon>
        <taxon>Emiliania</taxon>
    </lineage>
</organism>
<protein>
    <recommendedName>
        <fullName evidence="2">CRAL-TRIO domain-containing protein</fullName>
    </recommendedName>
</protein>
<dbReference type="AlphaFoldDB" id="A0A0D3JXV8"/>
<evidence type="ECO:0000259" key="2">
    <source>
        <dbReference type="PROSITE" id="PS50191"/>
    </source>
</evidence>
<feature type="region of interest" description="Disordered" evidence="1">
    <location>
        <begin position="1"/>
        <end position="105"/>
    </location>
</feature>
<feature type="compositionally biased region" description="Basic and acidic residues" evidence="1">
    <location>
        <begin position="251"/>
        <end position="262"/>
    </location>
</feature>
<feature type="compositionally biased region" description="Basic and acidic residues" evidence="1">
    <location>
        <begin position="37"/>
        <end position="57"/>
    </location>
</feature>
<feature type="compositionally biased region" description="Polar residues" evidence="1">
    <location>
        <begin position="1"/>
        <end position="12"/>
    </location>
</feature>
<sequence>MGAACSCSSRQEGSSDDTPTPSPPLSTAIASPAEPVPSEHETVHEAQPDVESAEGHGETASSASAAEAAEPATDVMTARGMVPAAAAPEPACAAAPEPPPEPPTVLEWLQSFRALNCIPGFATPAPCLDRCSKRDSGAATDAAAAERDLPAETAPPPAAPAAAPCEGTGEPVLVLPPREEQLLSTRSESERESPPGARRSEVSPSCRASQHKGSDRQSRRVAGDKSTAHSSSSGGGKKGRRRLSGVQATRDPTEPPKRSDLLAEEKVKGFVPREEWLPFSEPELQVLATVRRWLGAARFDAVPLDLLVCFVRGYAYRKDWAETVYVELSEALEWRERASADSVLDSPPADRPLFEQLYQSGPVGRDKQGHIVELMRLGRLKVSKLFKSFELDAIITQAPGRRRGVIRGEAVTYAAEAKRACNIANCGALGKRTYKTVVVIDCAGSLNSDHLTKEFRVLLKKTAEVLSGHYPETMHKTYIINGPLIVRAAWNVSRHMMHPISAAKFSILGSDWKKVFDRDGVVLDGNALPASISWSEAVGELADGGAARRRGWAPPADLANLAALAAVAE</sequence>
<dbReference type="Gene3D" id="3.40.525.10">
    <property type="entry name" value="CRAL-TRIO lipid binding domain"/>
    <property type="match status" value="1"/>
</dbReference>
<name>A0A0D3JXV8_EMIH1</name>
<dbReference type="Proteomes" id="UP000013827">
    <property type="component" value="Unassembled WGS sequence"/>
</dbReference>
<dbReference type="EnsemblProtists" id="EOD28343">
    <property type="protein sequence ID" value="EOD28343"/>
    <property type="gene ID" value="EMIHUDRAFT_434740"/>
</dbReference>
<reference evidence="3" key="2">
    <citation type="submission" date="2024-10" db="UniProtKB">
        <authorList>
            <consortium name="EnsemblProtists"/>
        </authorList>
    </citation>
    <scope>IDENTIFICATION</scope>
</reference>
<dbReference type="HOGENOM" id="CLU_044282_0_0_1"/>
<reference evidence="4" key="1">
    <citation type="journal article" date="2013" name="Nature">
        <title>Pan genome of the phytoplankton Emiliania underpins its global distribution.</title>
        <authorList>
            <person name="Read B.A."/>
            <person name="Kegel J."/>
            <person name="Klute M.J."/>
            <person name="Kuo A."/>
            <person name="Lefebvre S.C."/>
            <person name="Maumus F."/>
            <person name="Mayer C."/>
            <person name="Miller J."/>
            <person name="Monier A."/>
            <person name="Salamov A."/>
            <person name="Young J."/>
            <person name="Aguilar M."/>
            <person name="Claverie J.M."/>
            <person name="Frickenhaus S."/>
            <person name="Gonzalez K."/>
            <person name="Herman E.K."/>
            <person name="Lin Y.C."/>
            <person name="Napier J."/>
            <person name="Ogata H."/>
            <person name="Sarno A.F."/>
            <person name="Shmutz J."/>
            <person name="Schroeder D."/>
            <person name="de Vargas C."/>
            <person name="Verret F."/>
            <person name="von Dassow P."/>
            <person name="Valentin K."/>
            <person name="Van de Peer Y."/>
            <person name="Wheeler G."/>
            <person name="Dacks J.B."/>
            <person name="Delwiche C.F."/>
            <person name="Dyhrman S.T."/>
            <person name="Glockner G."/>
            <person name="John U."/>
            <person name="Richards T."/>
            <person name="Worden A.Z."/>
            <person name="Zhang X."/>
            <person name="Grigoriev I.V."/>
            <person name="Allen A.E."/>
            <person name="Bidle K."/>
            <person name="Borodovsky M."/>
            <person name="Bowler C."/>
            <person name="Brownlee C."/>
            <person name="Cock J.M."/>
            <person name="Elias M."/>
            <person name="Gladyshev V.N."/>
            <person name="Groth M."/>
            <person name="Guda C."/>
            <person name="Hadaegh A."/>
            <person name="Iglesias-Rodriguez M.D."/>
            <person name="Jenkins J."/>
            <person name="Jones B.M."/>
            <person name="Lawson T."/>
            <person name="Leese F."/>
            <person name="Lindquist E."/>
            <person name="Lobanov A."/>
            <person name="Lomsadze A."/>
            <person name="Malik S.B."/>
            <person name="Marsh M.E."/>
            <person name="Mackinder L."/>
            <person name="Mock T."/>
            <person name="Mueller-Roeber B."/>
            <person name="Pagarete A."/>
            <person name="Parker M."/>
            <person name="Probert I."/>
            <person name="Quesneville H."/>
            <person name="Raines C."/>
            <person name="Rensing S.A."/>
            <person name="Riano-Pachon D.M."/>
            <person name="Richier S."/>
            <person name="Rokitta S."/>
            <person name="Shiraiwa Y."/>
            <person name="Soanes D.M."/>
            <person name="van der Giezen M."/>
            <person name="Wahlund T.M."/>
            <person name="Williams B."/>
            <person name="Wilson W."/>
            <person name="Wolfe G."/>
            <person name="Wurch L.L."/>
        </authorList>
    </citation>
    <scope>NUCLEOTIDE SEQUENCE</scope>
</reference>